<dbReference type="OrthoDB" id="8442366at2"/>
<protein>
    <recommendedName>
        <fullName evidence="6">Solute-binding protein family 3/N-terminal domain-containing protein</fullName>
    </recommendedName>
</protein>
<accession>A0A2S6NES6</accession>
<organism evidence="4 5">
    <name type="scientific">Rhodoblastus sphagnicola</name>
    <dbReference type="NCBI Taxonomy" id="333368"/>
    <lineage>
        <taxon>Bacteria</taxon>
        <taxon>Pseudomonadati</taxon>
        <taxon>Pseudomonadota</taxon>
        <taxon>Alphaproteobacteria</taxon>
        <taxon>Hyphomicrobiales</taxon>
        <taxon>Rhodoblastaceae</taxon>
        <taxon>Rhodoblastus</taxon>
    </lineage>
</organism>
<keyword evidence="3" id="KW-0732">Signal</keyword>
<dbReference type="PANTHER" id="PTHR30085:SF7">
    <property type="entry name" value="AMINO-ACID ABC TRANSPORTER-BINDING PROTEIN YHDW-RELATED"/>
    <property type="match status" value="1"/>
</dbReference>
<name>A0A2S6NES6_9HYPH</name>
<keyword evidence="2" id="KW-0813">Transport</keyword>
<dbReference type="AlphaFoldDB" id="A0A2S6NES6"/>
<dbReference type="InterPro" id="IPR051455">
    <property type="entry name" value="Bact_solute-bind_prot3"/>
</dbReference>
<comment type="similarity">
    <text evidence="1">Belongs to the bacterial solute-binding protein 3 family.</text>
</comment>
<gene>
    <name evidence="4" type="ORF">CCR94_02900</name>
</gene>
<dbReference type="GO" id="GO:0006865">
    <property type="term" value="P:amino acid transport"/>
    <property type="evidence" value="ECO:0007669"/>
    <property type="project" value="TreeGrafter"/>
</dbReference>
<dbReference type="SUPFAM" id="SSF53850">
    <property type="entry name" value="Periplasmic binding protein-like II"/>
    <property type="match status" value="1"/>
</dbReference>
<dbReference type="Proteomes" id="UP000239089">
    <property type="component" value="Unassembled WGS sequence"/>
</dbReference>
<comment type="caution">
    <text evidence="4">The sequence shown here is derived from an EMBL/GenBank/DDBJ whole genome shotgun (WGS) entry which is preliminary data.</text>
</comment>
<proteinExistence type="inferred from homology"/>
<sequence length="331" mass="35263">MRVSFLALFLAAGALAAPAFAAESPLLDKGRLSEIKSRGHLACAAFPRPGLASESAGGSGSGLFADLCHAIAIAALGPDAKYEFSTLELPKDADDLAKNAFDVLFLTEREIADASLSGKVAPGPVAFHETHRLLVPVESDVNKPEDLAGKPVCYHESDRASLALDERFDRARLEYIHTGFQEDVEMVDAYNVHHCAAVVSESTDLASIRSRQGVLKFDSRLLAEPLGVVPILTATPLSDPLWSAAVSWVTHFELAAERAQTNWRAGGAKAISIDGAFLALDAGWRENILAKVGDYGAIFERNFGEKSSLKLSRGVNAPWSAGGLFAPPVPE</sequence>
<dbReference type="EMBL" id="NHSJ01000028">
    <property type="protein sequence ID" value="PPQ33131.1"/>
    <property type="molecule type" value="Genomic_DNA"/>
</dbReference>
<evidence type="ECO:0000256" key="3">
    <source>
        <dbReference type="ARBA" id="ARBA00022729"/>
    </source>
</evidence>
<reference evidence="4 5" key="1">
    <citation type="journal article" date="2018" name="Arch. Microbiol.">
        <title>New insights into the metabolic potential of the phototrophic purple bacterium Rhodopila globiformis DSM 161(T) from its draft genome sequence and evidence for a vanadium-dependent nitrogenase.</title>
        <authorList>
            <person name="Imhoff J.F."/>
            <person name="Rahn T."/>
            <person name="Kunzel S."/>
            <person name="Neulinger S.C."/>
        </authorList>
    </citation>
    <scope>NUCLEOTIDE SEQUENCE [LARGE SCALE GENOMIC DNA]</scope>
    <source>
        <strain evidence="4 5">DSM 16996</strain>
    </source>
</reference>
<dbReference type="PANTHER" id="PTHR30085">
    <property type="entry name" value="AMINO ACID ABC TRANSPORTER PERMEASE"/>
    <property type="match status" value="1"/>
</dbReference>
<evidence type="ECO:0008006" key="6">
    <source>
        <dbReference type="Google" id="ProtNLM"/>
    </source>
</evidence>
<evidence type="ECO:0000313" key="4">
    <source>
        <dbReference type="EMBL" id="PPQ33131.1"/>
    </source>
</evidence>
<evidence type="ECO:0000313" key="5">
    <source>
        <dbReference type="Proteomes" id="UP000239089"/>
    </source>
</evidence>
<evidence type="ECO:0000256" key="2">
    <source>
        <dbReference type="ARBA" id="ARBA00022448"/>
    </source>
</evidence>
<dbReference type="Gene3D" id="3.40.190.10">
    <property type="entry name" value="Periplasmic binding protein-like II"/>
    <property type="match status" value="2"/>
</dbReference>
<keyword evidence="5" id="KW-1185">Reference proteome</keyword>
<dbReference type="RefSeq" id="WP_104506380.1">
    <property type="nucleotide sequence ID" value="NZ_JACIGC010000001.1"/>
</dbReference>
<evidence type="ECO:0000256" key="1">
    <source>
        <dbReference type="ARBA" id="ARBA00010333"/>
    </source>
</evidence>